<dbReference type="HAMAP" id="MF_00116">
    <property type="entry name" value="dUTPase_bact"/>
    <property type="match status" value="1"/>
</dbReference>
<dbReference type="NCBIfam" id="NF001862">
    <property type="entry name" value="PRK00601.1"/>
    <property type="match status" value="1"/>
</dbReference>
<comment type="cofactor">
    <cofactor evidence="7">
        <name>Mg(2+)</name>
        <dbReference type="ChEBI" id="CHEBI:18420"/>
    </cofactor>
</comment>
<organism evidence="9 10">
    <name type="scientific">Ciceribacter ferrooxidans</name>
    <dbReference type="NCBI Taxonomy" id="2509717"/>
    <lineage>
        <taxon>Bacteria</taxon>
        <taxon>Pseudomonadati</taxon>
        <taxon>Pseudomonadota</taxon>
        <taxon>Alphaproteobacteria</taxon>
        <taxon>Hyphomicrobiales</taxon>
        <taxon>Rhizobiaceae</taxon>
        <taxon>Ciceribacter</taxon>
    </lineage>
</organism>
<dbReference type="InterPro" id="IPR029054">
    <property type="entry name" value="dUTPase-like"/>
</dbReference>
<evidence type="ECO:0000256" key="3">
    <source>
        <dbReference type="ARBA" id="ARBA00022801"/>
    </source>
</evidence>
<dbReference type="EMBL" id="SDVB01000253">
    <property type="protein sequence ID" value="RYC09895.1"/>
    <property type="molecule type" value="Genomic_DNA"/>
</dbReference>
<accession>A0A4Q2SV53</accession>
<comment type="pathway">
    <text evidence="7">Pyrimidine metabolism; dUMP biosynthesis; dUMP from dCTP (dUTP route): step 2/2.</text>
</comment>
<keyword evidence="4 7" id="KW-0460">Magnesium</keyword>
<keyword evidence="2 7" id="KW-0479">Metal-binding</keyword>
<evidence type="ECO:0000313" key="9">
    <source>
        <dbReference type="EMBL" id="RYC09895.1"/>
    </source>
</evidence>
<feature type="binding site" evidence="7">
    <location>
        <begin position="93"/>
        <end position="95"/>
    </location>
    <ligand>
        <name>substrate</name>
    </ligand>
</feature>
<dbReference type="InterPro" id="IPR036157">
    <property type="entry name" value="dUTPase-like_sf"/>
</dbReference>
<comment type="catalytic activity">
    <reaction evidence="6 7">
        <text>dUTP + H2O = dUMP + diphosphate + H(+)</text>
        <dbReference type="Rhea" id="RHEA:10248"/>
        <dbReference type="ChEBI" id="CHEBI:15377"/>
        <dbReference type="ChEBI" id="CHEBI:15378"/>
        <dbReference type="ChEBI" id="CHEBI:33019"/>
        <dbReference type="ChEBI" id="CHEBI:61555"/>
        <dbReference type="ChEBI" id="CHEBI:246422"/>
        <dbReference type="EC" id="3.6.1.23"/>
    </reaction>
</comment>
<comment type="similarity">
    <text evidence="1 7">Belongs to the dUTPase family.</text>
</comment>
<comment type="caution">
    <text evidence="7">Lacks conserved residue(s) required for the propagation of feature annotation.</text>
</comment>
<keyword evidence="10" id="KW-1185">Reference proteome</keyword>
<gene>
    <name evidence="7" type="primary">dut</name>
    <name evidence="9" type="ORF">EUU22_17575</name>
</gene>
<dbReference type="NCBIfam" id="TIGR00576">
    <property type="entry name" value="dut"/>
    <property type="match status" value="1"/>
</dbReference>
<evidence type="ECO:0000256" key="7">
    <source>
        <dbReference type="HAMAP-Rule" id="MF_00116"/>
    </source>
</evidence>
<dbReference type="UniPathway" id="UPA00610">
    <property type="reaction ID" value="UER00666"/>
</dbReference>
<feature type="binding site" evidence="7">
    <location>
        <position position="89"/>
    </location>
    <ligand>
        <name>substrate</name>
    </ligand>
</feature>
<reference evidence="9 10" key="1">
    <citation type="submission" date="2019-01" db="EMBL/GenBank/DDBJ databases">
        <authorList>
            <person name="Deng T."/>
        </authorList>
    </citation>
    <scope>NUCLEOTIDE SEQUENCE [LARGE SCALE GENOMIC DNA]</scope>
    <source>
        <strain evidence="9 10">F8825</strain>
    </source>
</reference>
<evidence type="ECO:0000256" key="2">
    <source>
        <dbReference type="ARBA" id="ARBA00022723"/>
    </source>
</evidence>
<dbReference type="PANTHER" id="PTHR11241:SF0">
    <property type="entry name" value="DEOXYURIDINE 5'-TRIPHOSPHATE NUCLEOTIDOHYDROLASE"/>
    <property type="match status" value="1"/>
</dbReference>
<feature type="binding site" evidence="7">
    <location>
        <begin position="76"/>
        <end position="78"/>
    </location>
    <ligand>
        <name>substrate</name>
    </ligand>
</feature>
<dbReference type="Proteomes" id="UP000291088">
    <property type="component" value="Unassembled WGS sequence"/>
</dbReference>
<dbReference type="EC" id="3.6.1.23" evidence="7"/>
<dbReference type="InterPro" id="IPR033704">
    <property type="entry name" value="dUTPase_trimeric"/>
</dbReference>
<dbReference type="InterPro" id="IPR008181">
    <property type="entry name" value="dUTPase"/>
</dbReference>
<comment type="caution">
    <text evidence="9">The sequence shown here is derived from an EMBL/GenBank/DDBJ whole genome shotgun (WGS) entry which is preliminary data.</text>
</comment>
<evidence type="ECO:0000259" key="8">
    <source>
        <dbReference type="Pfam" id="PF00692"/>
    </source>
</evidence>
<dbReference type="AlphaFoldDB" id="A0A4Q2SV53"/>
<dbReference type="RefSeq" id="WP_129333294.1">
    <property type="nucleotide sequence ID" value="NZ_SDVB01000253.1"/>
</dbReference>
<dbReference type="GO" id="GO:0000287">
    <property type="term" value="F:magnesium ion binding"/>
    <property type="evidence" value="ECO:0007669"/>
    <property type="project" value="UniProtKB-UniRule"/>
</dbReference>
<dbReference type="Pfam" id="PF00692">
    <property type="entry name" value="dUTPase"/>
    <property type="match status" value="1"/>
</dbReference>
<dbReference type="GO" id="GO:0004170">
    <property type="term" value="F:dUTP diphosphatase activity"/>
    <property type="evidence" value="ECO:0007669"/>
    <property type="project" value="UniProtKB-UniRule"/>
</dbReference>
<evidence type="ECO:0000256" key="5">
    <source>
        <dbReference type="ARBA" id="ARBA00023080"/>
    </source>
</evidence>
<feature type="domain" description="dUTPase-like" evidence="8">
    <location>
        <begin position="22"/>
        <end position="155"/>
    </location>
</feature>
<dbReference type="GO" id="GO:0006226">
    <property type="term" value="P:dUMP biosynthetic process"/>
    <property type="evidence" value="ECO:0007669"/>
    <property type="project" value="UniProtKB-UniRule"/>
</dbReference>
<comment type="function">
    <text evidence="7">This enzyme is involved in nucleotide metabolism: it produces dUMP, the immediate precursor of thymidine nucleotides and it decreases the intracellular concentration of dUTP so that uracil cannot be incorporated into DNA.</text>
</comment>
<evidence type="ECO:0000256" key="6">
    <source>
        <dbReference type="ARBA" id="ARBA00047686"/>
    </source>
</evidence>
<sequence>MNIHNDIRPTLKLVRLAHGEGIPLPSYETAGAAGMDLRAAVAEGAPMTLVPGQRALVPTGFIMEIPEGFEAQMRPRSGLAFKNGVTCLNTPGTIDSDYRGEVKVLLVNLGDEIFEILRGMRIAQMVIAPVTQALVTEVAETSTTARGAGGFGSTGV</sequence>
<proteinExistence type="inferred from homology"/>
<keyword evidence="5 7" id="KW-0546">Nucleotide metabolism</keyword>
<dbReference type="FunFam" id="2.70.40.10:FF:000002">
    <property type="entry name" value="dUTP diphosphatase"/>
    <property type="match status" value="1"/>
</dbReference>
<name>A0A4Q2SV53_9HYPH</name>
<evidence type="ECO:0000256" key="1">
    <source>
        <dbReference type="ARBA" id="ARBA00006581"/>
    </source>
</evidence>
<dbReference type="GO" id="GO:0046081">
    <property type="term" value="P:dUTP catabolic process"/>
    <property type="evidence" value="ECO:0007669"/>
    <property type="project" value="InterPro"/>
</dbReference>
<evidence type="ECO:0000256" key="4">
    <source>
        <dbReference type="ARBA" id="ARBA00022842"/>
    </source>
</evidence>
<dbReference type="OrthoDB" id="9809956at2"/>
<protein>
    <recommendedName>
        <fullName evidence="7">Deoxyuridine 5'-triphosphate nucleotidohydrolase</fullName>
        <shortName evidence="7">dUTPase</shortName>
        <ecNumber evidence="7">3.6.1.23</ecNumber>
    </recommendedName>
    <alternativeName>
        <fullName evidence="7">dUTP pyrophosphatase</fullName>
    </alternativeName>
</protein>
<evidence type="ECO:0000313" key="10">
    <source>
        <dbReference type="Proteomes" id="UP000291088"/>
    </source>
</evidence>
<dbReference type="PANTHER" id="PTHR11241">
    <property type="entry name" value="DEOXYURIDINE 5'-TRIPHOSPHATE NUCLEOTIDOHYDROLASE"/>
    <property type="match status" value="1"/>
</dbReference>
<keyword evidence="3 7" id="KW-0378">Hydrolase</keyword>
<dbReference type="CDD" id="cd07557">
    <property type="entry name" value="trimeric_dUTPase"/>
    <property type="match status" value="1"/>
</dbReference>
<dbReference type="SUPFAM" id="SSF51283">
    <property type="entry name" value="dUTPase-like"/>
    <property type="match status" value="1"/>
</dbReference>
<dbReference type="Gene3D" id="2.70.40.10">
    <property type="match status" value="1"/>
</dbReference>